<dbReference type="EMBL" id="LAZR01000173">
    <property type="protein sequence ID" value="KKN84235.1"/>
    <property type="molecule type" value="Genomic_DNA"/>
</dbReference>
<sequence>MPTEHLQNIKPGEIWIVELSIRNDDIVGHETQKTRPCLVIANSLVAKMITVIPLQSNLNANNLPYTHIIKKNQKNKLRNDSVAVIFQIRSLDRKRFQNFISSIDDKDLLKVKTILKDFLKL</sequence>
<name>A0A0F9TT62_9ZZZZ</name>
<protein>
    <recommendedName>
        <fullName evidence="2">mRNA interferase</fullName>
    </recommendedName>
</protein>
<dbReference type="GO" id="GO:0003677">
    <property type="term" value="F:DNA binding"/>
    <property type="evidence" value="ECO:0007669"/>
    <property type="project" value="InterPro"/>
</dbReference>
<dbReference type="GO" id="GO:0004521">
    <property type="term" value="F:RNA endonuclease activity"/>
    <property type="evidence" value="ECO:0007669"/>
    <property type="project" value="TreeGrafter"/>
</dbReference>
<dbReference type="AlphaFoldDB" id="A0A0F9TT62"/>
<evidence type="ECO:0000313" key="1">
    <source>
        <dbReference type="EMBL" id="KKN84235.1"/>
    </source>
</evidence>
<organism evidence="1">
    <name type="scientific">marine sediment metagenome</name>
    <dbReference type="NCBI Taxonomy" id="412755"/>
    <lineage>
        <taxon>unclassified sequences</taxon>
        <taxon>metagenomes</taxon>
        <taxon>ecological metagenomes</taxon>
    </lineage>
</organism>
<dbReference type="PANTHER" id="PTHR33988:SF2">
    <property type="entry name" value="ENDORIBONUCLEASE MAZF"/>
    <property type="match status" value="1"/>
</dbReference>
<dbReference type="GO" id="GO:0006402">
    <property type="term" value="P:mRNA catabolic process"/>
    <property type="evidence" value="ECO:0007669"/>
    <property type="project" value="TreeGrafter"/>
</dbReference>
<dbReference type="InterPro" id="IPR011067">
    <property type="entry name" value="Plasmid_toxin/cell-grow_inhib"/>
</dbReference>
<evidence type="ECO:0008006" key="2">
    <source>
        <dbReference type="Google" id="ProtNLM"/>
    </source>
</evidence>
<comment type="caution">
    <text evidence="1">The sequence shown here is derived from an EMBL/GenBank/DDBJ whole genome shotgun (WGS) entry which is preliminary data.</text>
</comment>
<dbReference type="InterPro" id="IPR003477">
    <property type="entry name" value="PemK-like"/>
</dbReference>
<accession>A0A0F9TT62</accession>
<dbReference type="GO" id="GO:0016075">
    <property type="term" value="P:rRNA catabolic process"/>
    <property type="evidence" value="ECO:0007669"/>
    <property type="project" value="TreeGrafter"/>
</dbReference>
<gene>
    <name evidence="1" type="ORF">LCGC14_0290490</name>
</gene>
<dbReference type="PANTHER" id="PTHR33988">
    <property type="entry name" value="ENDORIBONUCLEASE MAZF-RELATED"/>
    <property type="match status" value="1"/>
</dbReference>
<dbReference type="Gene3D" id="2.30.30.110">
    <property type="match status" value="1"/>
</dbReference>
<proteinExistence type="predicted"/>
<reference evidence="1" key="1">
    <citation type="journal article" date="2015" name="Nature">
        <title>Complex archaea that bridge the gap between prokaryotes and eukaryotes.</title>
        <authorList>
            <person name="Spang A."/>
            <person name="Saw J.H."/>
            <person name="Jorgensen S.L."/>
            <person name="Zaremba-Niedzwiedzka K."/>
            <person name="Martijn J."/>
            <person name="Lind A.E."/>
            <person name="van Eijk R."/>
            <person name="Schleper C."/>
            <person name="Guy L."/>
            <person name="Ettema T.J."/>
        </authorList>
    </citation>
    <scope>NUCLEOTIDE SEQUENCE</scope>
</reference>
<dbReference type="Pfam" id="PF02452">
    <property type="entry name" value="PemK_toxin"/>
    <property type="match status" value="1"/>
</dbReference>
<dbReference type="SUPFAM" id="SSF50118">
    <property type="entry name" value="Cell growth inhibitor/plasmid maintenance toxic component"/>
    <property type="match status" value="1"/>
</dbReference>